<name>A0ABP9IJJ8_9ACTN</name>
<organism evidence="1 2">
    <name type="scientific">Streptomyces siamensis</name>
    <dbReference type="NCBI Taxonomy" id="1274986"/>
    <lineage>
        <taxon>Bacteria</taxon>
        <taxon>Bacillati</taxon>
        <taxon>Actinomycetota</taxon>
        <taxon>Actinomycetes</taxon>
        <taxon>Kitasatosporales</taxon>
        <taxon>Streptomycetaceae</taxon>
        <taxon>Streptomyces</taxon>
    </lineage>
</organism>
<keyword evidence="2" id="KW-1185">Reference proteome</keyword>
<comment type="caution">
    <text evidence="1">The sequence shown here is derived from an EMBL/GenBank/DDBJ whole genome shotgun (WGS) entry which is preliminary data.</text>
</comment>
<accession>A0ABP9IJJ8</accession>
<reference evidence="2" key="1">
    <citation type="journal article" date="2019" name="Int. J. Syst. Evol. Microbiol.">
        <title>The Global Catalogue of Microorganisms (GCM) 10K type strain sequencing project: providing services to taxonomists for standard genome sequencing and annotation.</title>
        <authorList>
            <consortium name="The Broad Institute Genomics Platform"/>
            <consortium name="The Broad Institute Genome Sequencing Center for Infectious Disease"/>
            <person name="Wu L."/>
            <person name="Ma J."/>
        </authorList>
    </citation>
    <scope>NUCLEOTIDE SEQUENCE [LARGE SCALE GENOMIC DNA]</scope>
    <source>
        <strain evidence="2">JCM 18409</strain>
    </source>
</reference>
<protein>
    <submittedName>
        <fullName evidence="1">Uncharacterized protein</fullName>
    </submittedName>
</protein>
<dbReference type="EMBL" id="BAABKB010000002">
    <property type="protein sequence ID" value="GAA4999661.1"/>
    <property type="molecule type" value="Genomic_DNA"/>
</dbReference>
<sequence length="101" mass="10731">MSGILDVVLEGLLTCGSGALLAGPLLARTHRNGTASGGMDHHDRGFASAETLAVTSTFQGRLIQGGIARNRAYQDSRRLIIRRPWVRVPPAPPSATRAETI</sequence>
<proteinExistence type="predicted"/>
<dbReference type="Proteomes" id="UP001501759">
    <property type="component" value="Unassembled WGS sequence"/>
</dbReference>
<evidence type="ECO:0000313" key="1">
    <source>
        <dbReference type="EMBL" id="GAA4999661.1"/>
    </source>
</evidence>
<gene>
    <name evidence="1" type="ORF">GCM10023335_12780</name>
</gene>
<evidence type="ECO:0000313" key="2">
    <source>
        <dbReference type="Proteomes" id="UP001501759"/>
    </source>
</evidence>